<organism evidence="1 2">
    <name type="scientific">Hibiscus sabdariffa</name>
    <name type="common">roselle</name>
    <dbReference type="NCBI Taxonomy" id="183260"/>
    <lineage>
        <taxon>Eukaryota</taxon>
        <taxon>Viridiplantae</taxon>
        <taxon>Streptophyta</taxon>
        <taxon>Embryophyta</taxon>
        <taxon>Tracheophyta</taxon>
        <taxon>Spermatophyta</taxon>
        <taxon>Magnoliopsida</taxon>
        <taxon>eudicotyledons</taxon>
        <taxon>Gunneridae</taxon>
        <taxon>Pentapetalae</taxon>
        <taxon>rosids</taxon>
        <taxon>malvids</taxon>
        <taxon>Malvales</taxon>
        <taxon>Malvaceae</taxon>
        <taxon>Malvoideae</taxon>
        <taxon>Hibiscus</taxon>
    </lineage>
</organism>
<name>A0ABR2Q7S1_9ROSI</name>
<evidence type="ECO:0000313" key="2">
    <source>
        <dbReference type="Proteomes" id="UP001396334"/>
    </source>
</evidence>
<keyword evidence="2" id="KW-1185">Reference proteome</keyword>
<proteinExistence type="predicted"/>
<accession>A0ABR2Q7S1</accession>
<sequence>MMCKETCVGLCFCPSKVATSQHAVAVESAGGMHPTAGFTVEMILLQHEAEAVSETVQRHSPKSWLNLFVTNLDGASSESSSTYTIS</sequence>
<comment type="caution">
    <text evidence="1">The sequence shown here is derived from an EMBL/GenBank/DDBJ whole genome shotgun (WGS) entry which is preliminary data.</text>
</comment>
<dbReference type="EMBL" id="JBBPBN010000043">
    <property type="protein sequence ID" value="KAK8996719.1"/>
    <property type="molecule type" value="Genomic_DNA"/>
</dbReference>
<reference evidence="1 2" key="1">
    <citation type="journal article" date="2024" name="G3 (Bethesda)">
        <title>Genome assembly of Hibiscus sabdariffa L. provides insights into metabolisms of medicinal natural products.</title>
        <authorList>
            <person name="Kim T."/>
        </authorList>
    </citation>
    <scope>NUCLEOTIDE SEQUENCE [LARGE SCALE GENOMIC DNA]</scope>
    <source>
        <strain evidence="1">TK-2024</strain>
        <tissue evidence="1">Old leaves</tissue>
    </source>
</reference>
<protein>
    <submittedName>
        <fullName evidence="1">Uncharacterized protein</fullName>
    </submittedName>
</protein>
<dbReference type="Proteomes" id="UP001396334">
    <property type="component" value="Unassembled WGS sequence"/>
</dbReference>
<evidence type="ECO:0000313" key="1">
    <source>
        <dbReference type="EMBL" id="KAK8996719.1"/>
    </source>
</evidence>
<gene>
    <name evidence="1" type="ORF">V6N11_020218</name>
</gene>